<evidence type="ECO:0000256" key="1">
    <source>
        <dbReference type="SAM" id="MobiDB-lite"/>
    </source>
</evidence>
<dbReference type="EMBL" id="PUHQ01000014">
    <property type="protein sequence ID" value="KAG0664419.1"/>
    <property type="molecule type" value="Genomic_DNA"/>
</dbReference>
<gene>
    <name evidence="2" type="ORF">C6P46_001464</name>
</gene>
<name>A0A9P7B8R6_RHOMI</name>
<feature type="region of interest" description="Disordered" evidence="1">
    <location>
        <begin position="1"/>
        <end position="37"/>
    </location>
</feature>
<organism evidence="2 3">
    <name type="scientific">Rhodotorula mucilaginosa</name>
    <name type="common">Yeast</name>
    <name type="synonym">Rhodotorula rubra</name>
    <dbReference type="NCBI Taxonomy" id="5537"/>
    <lineage>
        <taxon>Eukaryota</taxon>
        <taxon>Fungi</taxon>
        <taxon>Dikarya</taxon>
        <taxon>Basidiomycota</taxon>
        <taxon>Pucciniomycotina</taxon>
        <taxon>Microbotryomycetes</taxon>
        <taxon>Sporidiobolales</taxon>
        <taxon>Sporidiobolaceae</taxon>
        <taxon>Rhodotorula</taxon>
    </lineage>
</organism>
<protein>
    <submittedName>
        <fullName evidence="2">Uncharacterized protein</fullName>
    </submittedName>
</protein>
<accession>A0A9P7B8R6</accession>
<evidence type="ECO:0000313" key="2">
    <source>
        <dbReference type="EMBL" id="KAG0664419.1"/>
    </source>
</evidence>
<sequence>MLAATVRRSSPTSLLRKRAYATVPPAGPAPKSPQAGGIKTETMVVGGIGAVLVYYIGKSMFAAPEGSKESSKA</sequence>
<keyword evidence="3" id="KW-1185">Reference proteome</keyword>
<proteinExistence type="predicted"/>
<dbReference type="AlphaFoldDB" id="A0A9P7B8R6"/>
<dbReference type="Proteomes" id="UP000777482">
    <property type="component" value="Unassembled WGS sequence"/>
</dbReference>
<comment type="caution">
    <text evidence="2">The sequence shown here is derived from an EMBL/GenBank/DDBJ whole genome shotgun (WGS) entry which is preliminary data.</text>
</comment>
<evidence type="ECO:0000313" key="3">
    <source>
        <dbReference type="Proteomes" id="UP000777482"/>
    </source>
</evidence>
<reference evidence="2 3" key="1">
    <citation type="submission" date="2020-11" db="EMBL/GenBank/DDBJ databases">
        <title>Kefir isolates.</title>
        <authorList>
            <person name="Marcisauskas S."/>
            <person name="Kim Y."/>
            <person name="Blasche S."/>
        </authorList>
    </citation>
    <scope>NUCLEOTIDE SEQUENCE [LARGE SCALE GENOMIC DNA]</scope>
    <source>
        <strain evidence="2 3">KR</strain>
    </source>
</reference>